<dbReference type="RefSeq" id="WP_377909808.1">
    <property type="nucleotide sequence ID" value="NZ_JBHSGK010000013.1"/>
</dbReference>
<gene>
    <name evidence="2" type="ORF">ACFO4L_11445</name>
</gene>
<keyword evidence="3" id="KW-1185">Reference proteome</keyword>
<dbReference type="Proteomes" id="UP001595896">
    <property type="component" value="Unassembled WGS sequence"/>
</dbReference>
<organism evidence="2 3">
    <name type="scientific">Bacillus daqingensis</name>
    <dbReference type="NCBI Taxonomy" id="872396"/>
    <lineage>
        <taxon>Bacteria</taxon>
        <taxon>Bacillati</taxon>
        <taxon>Bacillota</taxon>
        <taxon>Bacilli</taxon>
        <taxon>Bacillales</taxon>
        <taxon>Bacillaceae</taxon>
        <taxon>Bacillus</taxon>
    </lineage>
</organism>
<protein>
    <submittedName>
        <fullName evidence="2">Uncharacterized protein</fullName>
    </submittedName>
</protein>
<keyword evidence="1" id="KW-0472">Membrane</keyword>
<keyword evidence="1" id="KW-1133">Transmembrane helix</keyword>
<name>A0ABV9P048_9BACI</name>
<evidence type="ECO:0000313" key="3">
    <source>
        <dbReference type="Proteomes" id="UP001595896"/>
    </source>
</evidence>
<comment type="caution">
    <text evidence="2">The sequence shown here is derived from an EMBL/GenBank/DDBJ whole genome shotgun (WGS) entry which is preliminary data.</text>
</comment>
<evidence type="ECO:0000256" key="1">
    <source>
        <dbReference type="SAM" id="Phobius"/>
    </source>
</evidence>
<proteinExistence type="predicted"/>
<keyword evidence="1" id="KW-0812">Transmembrane</keyword>
<accession>A0ABV9P048</accession>
<feature type="transmembrane region" description="Helical" evidence="1">
    <location>
        <begin position="35"/>
        <end position="51"/>
    </location>
</feature>
<reference evidence="3" key="1">
    <citation type="journal article" date="2019" name="Int. J. Syst. Evol. Microbiol.">
        <title>The Global Catalogue of Microorganisms (GCM) 10K type strain sequencing project: providing services to taxonomists for standard genome sequencing and annotation.</title>
        <authorList>
            <consortium name="The Broad Institute Genomics Platform"/>
            <consortium name="The Broad Institute Genome Sequencing Center for Infectious Disease"/>
            <person name="Wu L."/>
            <person name="Ma J."/>
        </authorList>
    </citation>
    <scope>NUCLEOTIDE SEQUENCE [LARGE SCALE GENOMIC DNA]</scope>
    <source>
        <strain evidence="3">JCM 12165</strain>
    </source>
</reference>
<dbReference type="EMBL" id="JBHSGK010000013">
    <property type="protein sequence ID" value="MFC4737204.1"/>
    <property type="molecule type" value="Genomic_DNA"/>
</dbReference>
<evidence type="ECO:0000313" key="2">
    <source>
        <dbReference type="EMBL" id="MFC4737204.1"/>
    </source>
</evidence>
<sequence length="75" mass="8142">MTLRVCNQLLGMSWLLLLAVALLTGQRSDLLGQLLMNTVPLLFLLFGVAELRSRKSMLGYLYLGAAAAGGMEMLV</sequence>